<proteinExistence type="predicted"/>
<gene>
    <name evidence="1" type="ORF">TNCV_4395571</name>
</gene>
<evidence type="ECO:0000313" key="1">
    <source>
        <dbReference type="EMBL" id="GFY28223.1"/>
    </source>
</evidence>
<accession>A0A8X6W4M7</accession>
<protein>
    <submittedName>
        <fullName evidence="1">Uncharacterized protein</fullName>
    </submittedName>
</protein>
<comment type="caution">
    <text evidence="1">The sequence shown here is derived from an EMBL/GenBank/DDBJ whole genome shotgun (WGS) entry which is preliminary data.</text>
</comment>
<organism evidence="1 2">
    <name type="scientific">Trichonephila clavipes</name>
    <name type="common">Golden silk orbweaver</name>
    <name type="synonym">Nephila clavipes</name>
    <dbReference type="NCBI Taxonomy" id="2585209"/>
    <lineage>
        <taxon>Eukaryota</taxon>
        <taxon>Metazoa</taxon>
        <taxon>Ecdysozoa</taxon>
        <taxon>Arthropoda</taxon>
        <taxon>Chelicerata</taxon>
        <taxon>Arachnida</taxon>
        <taxon>Araneae</taxon>
        <taxon>Araneomorphae</taxon>
        <taxon>Entelegynae</taxon>
        <taxon>Araneoidea</taxon>
        <taxon>Nephilidae</taxon>
        <taxon>Trichonephila</taxon>
    </lineage>
</organism>
<reference evidence="1" key="1">
    <citation type="submission" date="2020-08" db="EMBL/GenBank/DDBJ databases">
        <title>Multicomponent nature underlies the extraordinary mechanical properties of spider dragline silk.</title>
        <authorList>
            <person name="Kono N."/>
            <person name="Nakamura H."/>
            <person name="Mori M."/>
            <person name="Yoshida Y."/>
            <person name="Ohtoshi R."/>
            <person name="Malay A.D."/>
            <person name="Moran D.A.P."/>
            <person name="Tomita M."/>
            <person name="Numata K."/>
            <person name="Arakawa K."/>
        </authorList>
    </citation>
    <scope>NUCLEOTIDE SEQUENCE</scope>
</reference>
<evidence type="ECO:0000313" key="2">
    <source>
        <dbReference type="Proteomes" id="UP000887159"/>
    </source>
</evidence>
<sequence>MPFDWTGEKLVQRSSNTVVSMNTQDNTLWQHQKYFRKKRSDIPSLNNTAITDEQKAELLAETFQSNFTDNIRPANFNTNIDALVTNTLENFFTNPPSTPITPTDPIEIINYAKKLKNNKSLGTDMISNKMIKKLPLKAVLTLTFLSN</sequence>
<keyword evidence="2" id="KW-1185">Reference proteome</keyword>
<name>A0A8X6W4M7_TRICX</name>
<dbReference type="Proteomes" id="UP000887159">
    <property type="component" value="Unassembled WGS sequence"/>
</dbReference>
<dbReference type="AlphaFoldDB" id="A0A8X6W4M7"/>
<dbReference type="EMBL" id="BMAU01021383">
    <property type="protein sequence ID" value="GFY28223.1"/>
    <property type="molecule type" value="Genomic_DNA"/>
</dbReference>